<evidence type="ECO:0000256" key="5">
    <source>
        <dbReference type="ARBA" id="ARBA00023237"/>
    </source>
</evidence>
<dbReference type="InterPro" id="IPR011990">
    <property type="entry name" value="TPR-like_helical_dom_sf"/>
</dbReference>
<proteinExistence type="inferred from homology"/>
<evidence type="ECO:0000259" key="7">
    <source>
        <dbReference type="Pfam" id="PF07980"/>
    </source>
</evidence>
<sequence length="525" mass="60026">MKKMIRYIIFVLLATTIACNKDALNKGPLNLYSDNTIWKDSALISRVVLQAYSSIHSIYDDAGNWMPCDITDEAKDRRSYHAANLINTGQYTSSTGIYNNIWQNTYVNVRGCNTVLSHLDEMPLSDAGKQQIKGEMLFLRALHYLDLYYIFGRFPIVDKVLSLDDELAIARGSDEDCITFMQKDLDDATALLPETYPAASLGRATKYAAIGMKCRLLLNHKDYNGAAAAAKTIIDRDLYHLFPDYEAMFYPENDDNVEVIFNKEFAGDQSGQIHNLDVYDNSRFFTGFGSVIECPTQNLVDQYLLTDGKPWDHSTLYDPAHPYINRDPRFQASIMYDGCTWMNISMDMKLGSAINPSTSSNTPTGYMLRKFLNPNYIFYGNNSNYQNCIMLRLAEIYLNYAECQLKLGNAEEARTYINLLRKRVQMPEVPAGQMDWDTYVRERTVELAFEGQRWNDIRRWGTGATMIGAQITAINIAVNNGARTYTRVSLEQRYFDPKIYYFPIPQTELQKYPAGKVLEQNPGWQ</sequence>
<keyword evidence="10" id="KW-1185">Reference proteome</keyword>
<dbReference type="InterPro" id="IPR012944">
    <property type="entry name" value="SusD_RagB_dom"/>
</dbReference>
<organism evidence="9 10">
    <name type="scientific">Chitinophaga costaii</name>
    <dbReference type="NCBI Taxonomy" id="1335309"/>
    <lineage>
        <taxon>Bacteria</taxon>
        <taxon>Pseudomonadati</taxon>
        <taxon>Bacteroidota</taxon>
        <taxon>Chitinophagia</taxon>
        <taxon>Chitinophagales</taxon>
        <taxon>Chitinophagaceae</taxon>
        <taxon>Chitinophaga</taxon>
    </lineage>
</organism>
<name>A0A1C4FD60_9BACT</name>
<evidence type="ECO:0000259" key="8">
    <source>
        <dbReference type="Pfam" id="PF14322"/>
    </source>
</evidence>
<feature type="chain" id="PRO_5008691934" evidence="6">
    <location>
        <begin position="21"/>
        <end position="525"/>
    </location>
</feature>
<dbReference type="Gene3D" id="1.25.40.390">
    <property type="match status" value="1"/>
</dbReference>
<protein>
    <submittedName>
        <fullName evidence="9">Starch-binding associating with outer membrane</fullName>
    </submittedName>
</protein>
<evidence type="ECO:0000313" key="10">
    <source>
        <dbReference type="Proteomes" id="UP000242818"/>
    </source>
</evidence>
<feature type="signal peptide" evidence="6">
    <location>
        <begin position="1"/>
        <end position="20"/>
    </location>
</feature>
<feature type="domain" description="SusD-like N-terminal" evidence="8">
    <location>
        <begin position="72"/>
        <end position="217"/>
    </location>
</feature>
<keyword evidence="5" id="KW-0998">Cell outer membrane</keyword>
<reference evidence="9 10" key="1">
    <citation type="submission" date="2016-08" db="EMBL/GenBank/DDBJ databases">
        <authorList>
            <person name="Seilhamer J.J."/>
        </authorList>
    </citation>
    <scope>NUCLEOTIDE SEQUENCE [LARGE SCALE GENOMIC DNA]</scope>
    <source>
        <strain evidence="9 10">A37T2</strain>
    </source>
</reference>
<dbReference type="EMBL" id="FMAR01000013">
    <property type="protein sequence ID" value="SCC53421.1"/>
    <property type="molecule type" value="Genomic_DNA"/>
</dbReference>
<evidence type="ECO:0000256" key="4">
    <source>
        <dbReference type="ARBA" id="ARBA00023136"/>
    </source>
</evidence>
<dbReference type="PROSITE" id="PS51257">
    <property type="entry name" value="PROKAR_LIPOPROTEIN"/>
    <property type="match status" value="1"/>
</dbReference>
<dbReference type="GO" id="GO:0009279">
    <property type="term" value="C:cell outer membrane"/>
    <property type="evidence" value="ECO:0007669"/>
    <property type="project" value="UniProtKB-SubCell"/>
</dbReference>
<evidence type="ECO:0000256" key="3">
    <source>
        <dbReference type="ARBA" id="ARBA00022729"/>
    </source>
</evidence>
<keyword evidence="4" id="KW-0472">Membrane</keyword>
<dbReference type="SUPFAM" id="SSF48452">
    <property type="entry name" value="TPR-like"/>
    <property type="match status" value="1"/>
</dbReference>
<evidence type="ECO:0000313" key="9">
    <source>
        <dbReference type="EMBL" id="SCC53421.1"/>
    </source>
</evidence>
<gene>
    <name evidence="9" type="ORF">GA0116948_11347</name>
</gene>
<dbReference type="Proteomes" id="UP000242818">
    <property type="component" value="Unassembled WGS sequence"/>
</dbReference>
<accession>A0A1C4FD60</accession>
<dbReference type="STRING" id="1335309.GA0116948_11347"/>
<dbReference type="Pfam" id="PF14322">
    <property type="entry name" value="SusD-like_3"/>
    <property type="match status" value="1"/>
</dbReference>
<dbReference type="InterPro" id="IPR033985">
    <property type="entry name" value="SusD-like_N"/>
</dbReference>
<evidence type="ECO:0000256" key="6">
    <source>
        <dbReference type="SAM" id="SignalP"/>
    </source>
</evidence>
<dbReference type="RefSeq" id="WP_165798519.1">
    <property type="nucleotide sequence ID" value="NZ_FMAR01000013.1"/>
</dbReference>
<dbReference type="Pfam" id="PF07980">
    <property type="entry name" value="SusD_RagB"/>
    <property type="match status" value="1"/>
</dbReference>
<evidence type="ECO:0000256" key="2">
    <source>
        <dbReference type="ARBA" id="ARBA00006275"/>
    </source>
</evidence>
<keyword evidence="3 6" id="KW-0732">Signal</keyword>
<feature type="domain" description="RagB/SusD" evidence="7">
    <location>
        <begin position="258"/>
        <end position="524"/>
    </location>
</feature>
<comment type="subcellular location">
    <subcellularLocation>
        <location evidence="1">Cell outer membrane</location>
    </subcellularLocation>
</comment>
<dbReference type="AlphaFoldDB" id="A0A1C4FD60"/>
<evidence type="ECO:0000256" key="1">
    <source>
        <dbReference type="ARBA" id="ARBA00004442"/>
    </source>
</evidence>
<comment type="similarity">
    <text evidence="2">Belongs to the SusD family.</text>
</comment>